<dbReference type="RefSeq" id="WP_075729011.1">
    <property type="nucleotide sequence ID" value="NZ_BJNB01000007.1"/>
</dbReference>
<dbReference type="EMBL" id="BJNB01000007">
    <property type="protein sequence ID" value="GEB97181.1"/>
    <property type="molecule type" value="Genomic_DNA"/>
</dbReference>
<name>A0A1L7CJN6_CORFL</name>
<dbReference type="OrthoDB" id="4529562at2"/>
<proteinExistence type="predicted"/>
<dbReference type="Proteomes" id="UP000185479">
    <property type="component" value="Chromosome"/>
</dbReference>
<evidence type="ECO:0000259" key="2">
    <source>
        <dbReference type="Pfam" id="PF13472"/>
    </source>
</evidence>
<evidence type="ECO:0000256" key="1">
    <source>
        <dbReference type="SAM" id="SignalP"/>
    </source>
</evidence>
<dbReference type="Gene3D" id="3.40.50.1110">
    <property type="entry name" value="SGNH hydrolase"/>
    <property type="match status" value="1"/>
</dbReference>
<organism evidence="3 5">
    <name type="scientific">Corynebacterium flavescens</name>
    <dbReference type="NCBI Taxonomy" id="28028"/>
    <lineage>
        <taxon>Bacteria</taxon>
        <taxon>Bacillati</taxon>
        <taxon>Actinomycetota</taxon>
        <taxon>Actinomycetes</taxon>
        <taxon>Mycobacteriales</taxon>
        <taxon>Corynebacteriaceae</taxon>
        <taxon>Corynebacterium</taxon>
    </lineage>
</organism>
<dbReference type="Proteomes" id="UP000315353">
    <property type="component" value="Unassembled WGS sequence"/>
</dbReference>
<feature type="chain" id="PRO_5044060972" evidence="1">
    <location>
        <begin position="34"/>
        <end position="276"/>
    </location>
</feature>
<feature type="domain" description="SGNH hydrolase-type esterase" evidence="2">
    <location>
        <begin position="41"/>
        <end position="267"/>
    </location>
</feature>
<dbReference type="InterPro" id="IPR013830">
    <property type="entry name" value="SGNH_hydro"/>
</dbReference>
<reference evidence="3 5" key="1">
    <citation type="submission" date="2014-08" db="EMBL/GenBank/DDBJ databases">
        <title>Complete genome sequence of Corynebacterium flavescens OJ8(T)(=DSM 20296(T)), isolated from cheese.</title>
        <authorList>
            <person name="Ruckert C."/>
            <person name="Albersmeier A."/>
            <person name="Winkler A."/>
            <person name="Kalinowski J."/>
        </authorList>
    </citation>
    <scope>NUCLEOTIDE SEQUENCE [LARGE SCALE GENOMIC DNA]</scope>
    <source>
        <strain evidence="3 5">OJ8</strain>
    </source>
</reference>
<evidence type="ECO:0000313" key="4">
    <source>
        <dbReference type="EMBL" id="GEB97181.1"/>
    </source>
</evidence>
<keyword evidence="3" id="KW-0378">Hydrolase</keyword>
<protein>
    <submittedName>
        <fullName evidence="3">Hydrolase</fullName>
    </submittedName>
    <submittedName>
        <fullName evidence="4">Lipase</fullName>
    </submittedName>
</protein>
<dbReference type="AlphaFoldDB" id="A0A1L7CJN6"/>
<reference evidence="4 6" key="2">
    <citation type="submission" date="2019-06" db="EMBL/GenBank/DDBJ databases">
        <title>Whole genome shotgun sequence of Corynebacterium flavescens NBRC 14136.</title>
        <authorList>
            <person name="Hosoyama A."/>
            <person name="Uohara A."/>
            <person name="Ohji S."/>
            <person name="Ichikawa N."/>
        </authorList>
    </citation>
    <scope>NUCLEOTIDE SEQUENCE [LARGE SCALE GENOMIC DNA]</scope>
    <source>
        <strain evidence="4 6">NBRC 14136</strain>
    </source>
</reference>
<evidence type="ECO:0000313" key="3">
    <source>
        <dbReference type="EMBL" id="APT86008.1"/>
    </source>
</evidence>
<accession>A0A1L7CJN6</accession>
<dbReference type="SUPFAM" id="SSF52266">
    <property type="entry name" value="SGNH hydrolase"/>
    <property type="match status" value="1"/>
</dbReference>
<evidence type="ECO:0000313" key="5">
    <source>
        <dbReference type="Proteomes" id="UP000185479"/>
    </source>
</evidence>
<dbReference type="GeneID" id="82879410"/>
<dbReference type="EMBL" id="CP009246">
    <property type="protein sequence ID" value="APT86008.1"/>
    <property type="molecule type" value="Genomic_DNA"/>
</dbReference>
<dbReference type="InterPro" id="IPR036514">
    <property type="entry name" value="SGNH_hydro_sf"/>
</dbReference>
<feature type="signal peptide" evidence="1">
    <location>
        <begin position="1"/>
        <end position="33"/>
    </location>
</feature>
<dbReference type="STRING" id="28028.CFLV_01570"/>
<dbReference type="GO" id="GO:0016787">
    <property type="term" value="F:hydrolase activity"/>
    <property type="evidence" value="ECO:0007669"/>
    <property type="project" value="UniProtKB-KW"/>
</dbReference>
<dbReference type="KEGG" id="cfc:CFLV_01570"/>
<keyword evidence="1" id="KW-0732">Signal</keyword>
<gene>
    <name evidence="4" type="ORF">CFL01nite_06760</name>
    <name evidence="3" type="ORF">CFLV_01570</name>
</gene>
<evidence type="ECO:0000313" key="6">
    <source>
        <dbReference type="Proteomes" id="UP000315353"/>
    </source>
</evidence>
<keyword evidence="5" id="KW-1185">Reference proteome</keyword>
<sequence length="276" mass="29351">MKFQPLKLKKVTAAVAASLMAAVGVVSAPQALAGERNLVSFGDSVLADPDAGTYLQGRLTSSSPGGVNCPSSFNYAKRTAAKLGLPARDFSCSGAVSSMSGGPQISAQVDEAIRVGALSPDTARVLFSSGFNDTYNNANLSMDDIRRRWVDAMAPQVERIKQAAPNARIQIVGYPTIGSGDYYCLFHFGPRPADSTLLPQIRDYENKAQWMEIDLAARTGTQFLDMKPSTVNNGMCADADRRMWAGLIDFTAGPGNLPIHINARGHEHAANVIAGS</sequence>
<dbReference type="Pfam" id="PF13472">
    <property type="entry name" value="Lipase_GDSL_2"/>
    <property type="match status" value="1"/>
</dbReference>